<protein>
    <submittedName>
        <fullName evidence="1">Uncharacterized protein</fullName>
    </submittedName>
</protein>
<keyword evidence="2" id="KW-1185">Reference proteome</keyword>
<proteinExistence type="predicted"/>
<organism evidence="1 2">
    <name type="scientific">Haemaphysalis longicornis</name>
    <name type="common">Bush tick</name>
    <dbReference type="NCBI Taxonomy" id="44386"/>
    <lineage>
        <taxon>Eukaryota</taxon>
        <taxon>Metazoa</taxon>
        <taxon>Ecdysozoa</taxon>
        <taxon>Arthropoda</taxon>
        <taxon>Chelicerata</taxon>
        <taxon>Arachnida</taxon>
        <taxon>Acari</taxon>
        <taxon>Parasitiformes</taxon>
        <taxon>Ixodida</taxon>
        <taxon>Ixodoidea</taxon>
        <taxon>Ixodidae</taxon>
        <taxon>Haemaphysalinae</taxon>
        <taxon>Haemaphysalis</taxon>
    </lineage>
</organism>
<reference evidence="1 2" key="1">
    <citation type="journal article" date="2020" name="Cell">
        <title>Large-Scale Comparative Analyses of Tick Genomes Elucidate Their Genetic Diversity and Vector Capacities.</title>
        <authorList>
            <consortium name="Tick Genome and Microbiome Consortium (TIGMIC)"/>
            <person name="Jia N."/>
            <person name="Wang J."/>
            <person name="Shi W."/>
            <person name="Du L."/>
            <person name="Sun Y."/>
            <person name="Zhan W."/>
            <person name="Jiang J.F."/>
            <person name="Wang Q."/>
            <person name="Zhang B."/>
            <person name="Ji P."/>
            <person name="Bell-Sakyi L."/>
            <person name="Cui X.M."/>
            <person name="Yuan T.T."/>
            <person name="Jiang B.G."/>
            <person name="Yang W.F."/>
            <person name="Lam T.T."/>
            <person name="Chang Q.C."/>
            <person name="Ding S.J."/>
            <person name="Wang X.J."/>
            <person name="Zhu J.G."/>
            <person name="Ruan X.D."/>
            <person name="Zhao L."/>
            <person name="Wei J.T."/>
            <person name="Ye R.Z."/>
            <person name="Que T.C."/>
            <person name="Du C.H."/>
            <person name="Zhou Y.H."/>
            <person name="Cheng J.X."/>
            <person name="Dai P.F."/>
            <person name="Guo W.B."/>
            <person name="Han X.H."/>
            <person name="Huang E.J."/>
            <person name="Li L.F."/>
            <person name="Wei W."/>
            <person name="Gao Y.C."/>
            <person name="Liu J.Z."/>
            <person name="Shao H.Z."/>
            <person name="Wang X."/>
            <person name="Wang C.C."/>
            <person name="Yang T.C."/>
            <person name="Huo Q.B."/>
            <person name="Li W."/>
            <person name="Chen H.Y."/>
            <person name="Chen S.E."/>
            <person name="Zhou L.G."/>
            <person name="Ni X.B."/>
            <person name="Tian J.H."/>
            <person name="Sheng Y."/>
            <person name="Liu T."/>
            <person name="Pan Y.S."/>
            <person name="Xia L.Y."/>
            <person name="Li J."/>
            <person name="Zhao F."/>
            <person name="Cao W.C."/>
        </authorList>
    </citation>
    <scope>NUCLEOTIDE SEQUENCE [LARGE SCALE GENOMIC DNA]</scope>
    <source>
        <strain evidence="1">HaeL-2018</strain>
    </source>
</reference>
<sequence length="81" mass="9476">MIAFTSEFIPRLVYSLRHSKDLSLSGFVNFTLSKFDVDDYDEDARPDNTTLEGTMVRECRWVASPYRKYIHSCLCRKYGVL</sequence>
<comment type="caution">
    <text evidence="1">The sequence shown here is derived from an EMBL/GenBank/DDBJ whole genome shotgun (WGS) entry which is preliminary data.</text>
</comment>
<name>A0A9J6GAP7_HAELO</name>
<accession>A0A9J6GAP7</accession>
<dbReference type="Proteomes" id="UP000821853">
    <property type="component" value="Chromosome 3"/>
</dbReference>
<evidence type="ECO:0000313" key="2">
    <source>
        <dbReference type="Proteomes" id="UP000821853"/>
    </source>
</evidence>
<dbReference type="AlphaFoldDB" id="A0A9J6GAP7"/>
<gene>
    <name evidence="1" type="ORF">HPB48_021797</name>
</gene>
<dbReference type="VEuPathDB" id="VectorBase:HLOH_056360"/>
<evidence type="ECO:0000313" key="1">
    <source>
        <dbReference type="EMBL" id="KAH9371833.1"/>
    </source>
</evidence>
<dbReference type="EMBL" id="JABSTR010000005">
    <property type="protein sequence ID" value="KAH9371833.1"/>
    <property type="molecule type" value="Genomic_DNA"/>
</dbReference>
<dbReference type="OrthoDB" id="296386at2759"/>